<name>K6YHY6_9ALTE</name>
<dbReference type="OrthoDB" id="7061537at2"/>
<evidence type="ECO:0000313" key="1">
    <source>
        <dbReference type="EMBL" id="GAC32309.1"/>
    </source>
</evidence>
<accession>K6YHY6</accession>
<proteinExistence type="predicted"/>
<dbReference type="Proteomes" id="UP000006322">
    <property type="component" value="Unassembled WGS sequence"/>
</dbReference>
<gene>
    <name evidence="1" type="ORF">GPLA_1395</name>
</gene>
<dbReference type="AlphaFoldDB" id="K6YHY6"/>
<sequence length="352" mass="40896">MKLVRTAFVFFKSLNDNLTSCTFNFGDISIDVIRTKKKKEEEILLFYARTRLKHYPKVTNEGLVVVPDKIREVLEDRIEKLANLLSVSHLSSKKITSPVPCVAFEFEDLNEQNWLKNHSGILYKKRKKGGLKPVGVRVPIDLSKYSDDIADRFDGIALMAEAMSHEHLGGKLHEYFRLFERAFKLGADKIVKPMTHYFDNLRYEYSLNEVESWMKVRHSIAHGKANKINIIESHIAPIFGRVEQAAFDVLMNKKHWFDPSADRKKLWHPDTGTDSSGMFVTRNSETKTVLNVLDEFEVFVINFECCTLPFQQNMWHKYIDEDDPVNGMKIEYGQITFIDDFYEPLKNSKSRT</sequence>
<organism evidence="1 2">
    <name type="scientific">Paraglaciecola polaris LMG 21857</name>
    <dbReference type="NCBI Taxonomy" id="1129793"/>
    <lineage>
        <taxon>Bacteria</taxon>
        <taxon>Pseudomonadati</taxon>
        <taxon>Pseudomonadota</taxon>
        <taxon>Gammaproteobacteria</taxon>
        <taxon>Alteromonadales</taxon>
        <taxon>Alteromonadaceae</taxon>
        <taxon>Paraglaciecola</taxon>
    </lineage>
</organism>
<reference evidence="2" key="1">
    <citation type="journal article" date="2014" name="Environ. Microbiol.">
        <title>Comparative genomics of the marine bacterial genus Glaciecola reveals the high degree of genomic diversity and genomic characteristic for cold adaptation.</title>
        <authorList>
            <person name="Qin Q.L."/>
            <person name="Xie B.B."/>
            <person name="Yu Y."/>
            <person name="Shu Y.L."/>
            <person name="Rong J.C."/>
            <person name="Zhang Y.J."/>
            <person name="Zhao D.L."/>
            <person name="Chen X.L."/>
            <person name="Zhang X.Y."/>
            <person name="Chen B."/>
            <person name="Zhou B.C."/>
            <person name="Zhang Y.Z."/>
        </authorList>
    </citation>
    <scope>NUCLEOTIDE SEQUENCE [LARGE SCALE GENOMIC DNA]</scope>
    <source>
        <strain evidence="2">LMG 21857</strain>
    </source>
</reference>
<dbReference type="EMBL" id="BAER01000035">
    <property type="protein sequence ID" value="GAC32309.1"/>
    <property type="molecule type" value="Genomic_DNA"/>
</dbReference>
<keyword evidence="2" id="KW-1185">Reference proteome</keyword>
<dbReference type="RefSeq" id="WP_007104107.1">
    <property type="nucleotide sequence ID" value="NZ_BAER01000035.1"/>
</dbReference>
<comment type="caution">
    <text evidence="1">The sequence shown here is derived from an EMBL/GenBank/DDBJ whole genome shotgun (WGS) entry which is preliminary data.</text>
</comment>
<protein>
    <submittedName>
        <fullName evidence="1">Uncharacterized protein</fullName>
    </submittedName>
</protein>
<evidence type="ECO:0000313" key="2">
    <source>
        <dbReference type="Proteomes" id="UP000006322"/>
    </source>
</evidence>